<evidence type="ECO:0000256" key="2">
    <source>
        <dbReference type="ARBA" id="ARBA00023295"/>
    </source>
</evidence>
<dbReference type="InterPro" id="IPR045857">
    <property type="entry name" value="O16G_dom_2"/>
</dbReference>
<accession>A0ABS3LAZ8</accession>
<dbReference type="CDD" id="cd11338">
    <property type="entry name" value="AmyAc_CMD"/>
    <property type="match status" value="1"/>
</dbReference>
<gene>
    <name evidence="4" type="ORF">JZO70_11585</name>
</gene>
<dbReference type="InterPro" id="IPR006047">
    <property type="entry name" value="GH13_cat_dom"/>
</dbReference>
<dbReference type="SUPFAM" id="SSF51445">
    <property type="entry name" value="(Trans)glycosidases"/>
    <property type="match status" value="1"/>
</dbReference>
<reference evidence="4 5" key="1">
    <citation type="submission" date="2021-03" db="EMBL/GenBank/DDBJ databases">
        <title>Enterococcal diversity collection.</title>
        <authorList>
            <person name="Gilmore M.S."/>
            <person name="Schwartzman J."/>
            <person name="Van Tyne D."/>
            <person name="Martin M."/>
            <person name="Earl A.M."/>
            <person name="Manson A.L."/>
            <person name="Straub T."/>
            <person name="Salamzade R."/>
            <person name="Saavedra J."/>
            <person name="Lebreton F."/>
            <person name="Prichula J."/>
            <person name="Schaufler K."/>
            <person name="Gaca A."/>
            <person name="Sgardioli B."/>
            <person name="Wagenaar J."/>
            <person name="Strong T."/>
        </authorList>
    </citation>
    <scope>NUCLEOTIDE SEQUENCE [LARGE SCALE GENOMIC DNA]</scope>
    <source>
        <strain evidence="4 5">669A</strain>
    </source>
</reference>
<dbReference type="InterPro" id="IPR017853">
    <property type="entry name" value="GH"/>
</dbReference>
<evidence type="ECO:0000256" key="1">
    <source>
        <dbReference type="ARBA" id="ARBA00022801"/>
    </source>
</evidence>
<name>A0ABS3LAZ8_9ENTE</name>
<dbReference type="PANTHER" id="PTHR10357">
    <property type="entry name" value="ALPHA-AMYLASE FAMILY MEMBER"/>
    <property type="match status" value="1"/>
</dbReference>
<dbReference type="GO" id="GO:0016787">
    <property type="term" value="F:hydrolase activity"/>
    <property type="evidence" value="ECO:0007669"/>
    <property type="project" value="UniProtKB-KW"/>
</dbReference>
<evidence type="ECO:0000313" key="4">
    <source>
        <dbReference type="EMBL" id="MBO1306809.1"/>
    </source>
</evidence>
<proteinExistence type="predicted"/>
<protein>
    <submittedName>
        <fullName evidence="4">Glycoside hydrolase family 13 protein</fullName>
    </submittedName>
</protein>
<dbReference type="RefSeq" id="WP_207673734.1">
    <property type="nucleotide sequence ID" value="NZ_JAFREM010000018.1"/>
</dbReference>
<evidence type="ECO:0000259" key="3">
    <source>
        <dbReference type="SMART" id="SM00642"/>
    </source>
</evidence>
<dbReference type="Pfam" id="PF00128">
    <property type="entry name" value="Alpha-amylase"/>
    <property type="match status" value="1"/>
</dbReference>
<feature type="domain" description="Glycosyl hydrolase family 13 catalytic" evidence="3">
    <location>
        <begin position="142"/>
        <end position="529"/>
    </location>
</feature>
<keyword evidence="1 4" id="KW-0378">Hydrolase</keyword>
<organism evidence="4 5">
    <name type="scientific">Candidatus Enterococcus moelleringii</name>
    <dbReference type="NCBI Taxonomy" id="2815325"/>
    <lineage>
        <taxon>Bacteria</taxon>
        <taxon>Bacillati</taxon>
        <taxon>Bacillota</taxon>
        <taxon>Bacilli</taxon>
        <taxon>Lactobacillales</taxon>
        <taxon>Enterococcaceae</taxon>
        <taxon>Enterococcus</taxon>
    </lineage>
</organism>
<dbReference type="Proteomes" id="UP000664601">
    <property type="component" value="Unassembled WGS sequence"/>
</dbReference>
<dbReference type="PANTHER" id="PTHR10357:SF210">
    <property type="entry name" value="MALTODEXTRIN GLUCOSIDASE"/>
    <property type="match status" value="1"/>
</dbReference>
<dbReference type="EMBL" id="JAFREM010000018">
    <property type="protein sequence ID" value="MBO1306809.1"/>
    <property type="molecule type" value="Genomic_DNA"/>
</dbReference>
<keyword evidence="5" id="KW-1185">Reference proteome</keyword>
<evidence type="ECO:0000313" key="5">
    <source>
        <dbReference type="Proteomes" id="UP000664601"/>
    </source>
</evidence>
<dbReference type="SMART" id="SM00642">
    <property type="entry name" value="Aamy"/>
    <property type="match status" value="1"/>
</dbReference>
<comment type="caution">
    <text evidence="4">The sequence shown here is derived from an EMBL/GenBank/DDBJ whole genome shotgun (WGS) entry which is preliminary data.</text>
</comment>
<dbReference type="Gene3D" id="3.90.400.10">
    <property type="entry name" value="Oligo-1,6-glucosidase, Domain 2"/>
    <property type="match status" value="1"/>
</dbReference>
<dbReference type="Gene3D" id="3.20.20.80">
    <property type="entry name" value="Glycosidases"/>
    <property type="match status" value="1"/>
</dbReference>
<sequence>MAHIYYNSWLERYKFPFGAVQEGKRVDFWISVPSELETNVYFVVRKEGSSIGKISFPMTAAEEDRYHYQYKLDQGSGLYFYYFKVVQFCSDGSKRTLFYGFDGQGGEGKIEHQESEVASYQLTCFEKAEIAPSWYREAVFYQIFPDRFANGNPHKEVNQPKKNSFIYATEEDEPMYIRNKQDEVVRWDFYGGNLKGITKNIPYLLELGITALYLNPIFEATSNHRYDTNDYFKIDPVLGTEEDFVEMLAALHEAGISVVLDGVFSHVGKNSRYFNQAGFYGQDSGAARTIDSPYYPWFKFDKYPTNYQAWWGVADLPEVDKDNKDFQEFIYGDYDSVLAKWTSLGVDGWRLDVADELTDEFIGGIRKHLLGYQDKILIGEVWEDASNKIAYDQRRRYVFGDHLQGVMNYPLRQQILDILNQTRSFDKISKEMVSYQENYPEDFYYNQLNNIGTHDTERILSMLGDSVEKLAHSWGLLFMMPGIPCVYYGDEAGLTGGKDPENRKFFPWKNQNEAIYTPCHTWIQRRKKHSSMKFGEFFPFYSSENEIFGIVRYDEEEYTVYLLNVSNKPHKIRIEELVSPRQYRGDYQILESLIEEIEVGPQQDYFAFESLID</sequence>
<keyword evidence="2" id="KW-0326">Glycosidase</keyword>